<dbReference type="Pfam" id="PF02033">
    <property type="entry name" value="RBFA"/>
    <property type="match status" value="1"/>
</dbReference>
<dbReference type="EnsemblMetazoa" id="XM_026441001">
    <property type="protein sequence ID" value="XP_026296786"/>
    <property type="gene ID" value="LOC113218803"/>
</dbReference>
<reference evidence="1" key="1">
    <citation type="submission" date="2021-01" db="UniProtKB">
        <authorList>
            <consortium name="EnsemblMetazoa"/>
        </authorList>
    </citation>
    <scope>IDENTIFICATION</scope>
    <source>
        <strain evidence="1">DH4</strain>
    </source>
</reference>
<dbReference type="OrthoDB" id="418445at2759"/>
<dbReference type="PANTHER" id="PTHR14725">
    <property type="entry name" value="RIBOSOME-BINDING FACTOR A, MITOCHONDRIAL-RELATED"/>
    <property type="match status" value="1"/>
</dbReference>
<dbReference type="InterPro" id="IPR023799">
    <property type="entry name" value="RbfA_dom_sf"/>
</dbReference>
<evidence type="ECO:0000313" key="2">
    <source>
        <dbReference type="Proteomes" id="UP000005203"/>
    </source>
</evidence>
<evidence type="ECO:0000313" key="3">
    <source>
        <dbReference type="RefSeq" id="XP_026296786.1"/>
    </source>
</evidence>
<keyword evidence="2" id="KW-1185">Reference proteome</keyword>
<dbReference type="Gene3D" id="3.30.300.20">
    <property type="match status" value="1"/>
</dbReference>
<evidence type="ECO:0000313" key="1">
    <source>
        <dbReference type="EnsemblMetazoa" id="XP_026296786"/>
    </source>
</evidence>
<accession>A0A8B8GYF9</accession>
<dbReference type="AlphaFoldDB" id="A0A7M7L5S7"/>
<dbReference type="PANTHER" id="PTHR14725:SF0">
    <property type="entry name" value="RIBOSOME-BINDING FACTOR A, MITOCHONDRIAL-RELATED"/>
    <property type="match status" value="1"/>
</dbReference>
<dbReference type="GeneID" id="113218803"/>
<name>A0A7M7L5S7_APIME</name>
<dbReference type="SUPFAM" id="SSF89919">
    <property type="entry name" value="Ribosome-binding factor A, RbfA"/>
    <property type="match status" value="1"/>
</dbReference>
<accession>A0A7M7L5S7</accession>
<dbReference type="GO" id="GO:0006364">
    <property type="term" value="P:rRNA processing"/>
    <property type="evidence" value="ECO:0007669"/>
    <property type="project" value="InterPro"/>
</dbReference>
<dbReference type="RefSeq" id="XP_026296786.1">
    <property type="nucleotide sequence ID" value="XM_026441001.1"/>
</dbReference>
<organism evidence="1">
    <name type="scientific">Apis mellifera</name>
    <name type="common">Honeybee</name>
    <dbReference type="NCBI Taxonomy" id="7460"/>
    <lineage>
        <taxon>Eukaryota</taxon>
        <taxon>Metazoa</taxon>
        <taxon>Ecdysozoa</taxon>
        <taxon>Arthropoda</taxon>
        <taxon>Hexapoda</taxon>
        <taxon>Insecta</taxon>
        <taxon>Pterygota</taxon>
        <taxon>Neoptera</taxon>
        <taxon>Endopterygota</taxon>
        <taxon>Hymenoptera</taxon>
        <taxon>Apocrita</taxon>
        <taxon>Aculeata</taxon>
        <taxon>Apoidea</taxon>
        <taxon>Anthophila</taxon>
        <taxon>Apidae</taxon>
        <taxon>Apis</taxon>
    </lineage>
</organism>
<gene>
    <name evidence="3" type="primary">LOC113218803</name>
</gene>
<reference evidence="3" key="2">
    <citation type="submission" date="2025-04" db="UniProtKB">
        <authorList>
            <consortium name="RefSeq"/>
        </authorList>
    </citation>
    <scope>IDENTIFICATION</scope>
    <source>
        <strain evidence="3">DH4</strain>
        <tissue evidence="3">Whole body</tissue>
    </source>
</reference>
<dbReference type="Proteomes" id="UP000005203">
    <property type="component" value="Linkage group LG5"/>
</dbReference>
<protein>
    <submittedName>
        <fullName evidence="3">Uncharacterized protein LOC113218803</fullName>
    </submittedName>
</protein>
<dbReference type="InterPro" id="IPR000238">
    <property type="entry name" value="RbfA"/>
</dbReference>
<proteinExistence type="predicted"/>
<dbReference type="InterPro" id="IPR039212">
    <property type="entry name" value="RBFA_mitochondrial"/>
</dbReference>
<sequence length="346" mass="41472">MYFFIKIQNTQIFGVKQIFRYIFNDSIKYNTWKQSKFINKFLKNKLKRYSIENINPTTYVAENKISVHTQRRMNVLNKVFMEHITDMISTGEVEPEILNRNIEISHVKITPNFKLINVYWIDNNEKLDTEELLQKCAFQLRHKLSQLRVVGIVPPIQFVKCKNIVKKIEEKLKIIQLEENYIQSPYPDAIHHTITASDDVHNNEEDKFSIIIPIMKHDVFGLDHFRIMSKIKNSLNKSLKKQTININSHSNPLSQSDVKNSSNFLIDNDHRKEFDKFLNERRKEQRKKNKRKYCKLNDFIYNFEEQDVNNNIEDNYDDFAENDYDFDENDSIYDEFKKNAHENMLK</sequence>
<dbReference type="InterPro" id="IPR015946">
    <property type="entry name" value="KH_dom-like_a/b"/>
</dbReference>
<dbReference type="KEGG" id="ame:113218803"/>